<name>A0A0B2RJL7_GLYSO</name>
<reference evidence="1" key="1">
    <citation type="submission" date="2014-07" db="EMBL/GenBank/DDBJ databases">
        <title>Identification of a novel salt tolerance gene in wild soybean by whole-genome sequencing.</title>
        <authorList>
            <person name="Lam H.-M."/>
            <person name="Qi X."/>
            <person name="Li M.-W."/>
            <person name="Liu X."/>
            <person name="Xie M."/>
            <person name="Ni M."/>
            <person name="Xu X."/>
        </authorList>
    </citation>
    <scope>NUCLEOTIDE SEQUENCE [LARGE SCALE GENOMIC DNA]</scope>
    <source>
        <tissue evidence="1">Root</tissue>
    </source>
</reference>
<accession>A0A0B2RJL7</accession>
<dbReference type="Proteomes" id="UP000053555">
    <property type="component" value="Unassembled WGS sequence"/>
</dbReference>
<organism evidence="1">
    <name type="scientific">Glycine soja</name>
    <name type="common">Wild soybean</name>
    <dbReference type="NCBI Taxonomy" id="3848"/>
    <lineage>
        <taxon>Eukaryota</taxon>
        <taxon>Viridiplantae</taxon>
        <taxon>Streptophyta</taxon>
        <taxon>Embryophyta</taxon>
        <taxon>Tracheophyta</taxon>
        <taxon>Spermatophyta</taxon>
        <taxon>Magnoliopsida</taxon>
        <taxon>eudicotyledons</taxon>
        <taxon>Gunneridae</taxon>
        <taxon>Pentapetalae</taxon>
        <taxon>rosids</taxon>
        <taxon>fabids</taxon>
        <taxon>Fabales</taxon>
        <taxon>Fabaceae</taxon>
        <taxon>Papilionoideae</taxon>
        <taxon>50 kb inversion clade</taxon>
        <taxon>NPAAA clade</taxon>
        <taxon>indigoferoid/millettioid clade</taxon>
        <taxon>Phaseoleae</taxon>
        <taxon>Glycine</taxon>
        <taxon>Glycine subgen. Soja</taxon>
    </lineage>
</organism>
<dbReference type="AlphaFoldDB" id="A0A0B2RJL7"/>
<sequence>MNLGSDKLDDIVDLVQAEHGFQSVRHESLVTVIQIVEVMKLVQIYCRESGAASVKLMTDGFGADLVWHAGEEGGDHNK</sequence>
<gene>
    <name evidence="1" type="ORF">glysoja_043733</name>
</gene>
<evidence type="ECO:0000313" key="1">
    <source>
        <dbReference type="EMBL" id="KHN34746.1"/>
    </source>
</evidence>
<protein>
    <submittedName>
        <fullName evidence="1">Uncharacterized protein</fullName>
    </submittedName>
</protein>
<dbReference type="EMBL" id="KN648806">
    <property type="protein sequence ID" value="KHN34746.1"/>
    <property type="molecule type" value="Genomic_DNA"/>
</dbReference>
<proteinExistence type="predicted"/>